<gene>
    <name evidence="1" type="ORF">IFM89_037212</name>
</gene>
<sequence>MAETVSHSYVTAWWTTFCSINRACIGTNIEALEATRERLSNFAETLGLPFEFFHMDEKVGNLDPERLNVSGECTTGEGGECAGGGGRRECTGGGTVGVSELEVGVSKLEVLENILVPMVVE</sequence>
<comment type="caution">
    <text evidence="1">The sequence shown here is derived from an EMBL/GenBank/DDBJ whole genome shotgun (WGS) entry which is preliminary data.</text>
</comment>
<evidence type="ECO:0000313" key="2">
    <source>
        <dbReference type="Proteomes" id="UP000631114"/>
    </source>
</evidence>
<dbReference type="Proteomes" id="UP000631114">
    <property type="component" value="Unassembled WGS sequence"/>
</dbReference>
<organism evidence="1 2">
    <name type="scientific">Coptis chinensis</name>
    <dbReference type="NCBI Taxonomy" id="261450"/>
    <lineage>
        <taxon>Eukaryota</taxon>
        <taxon>Viridiplantae</taxon>
        <taxon>Streptophyta</taxon>
        <taxon>Embryophyta</taxon>
        <taxon>Tracheophyta</taxon>
        <taxon>Spermatophyta</taxon>
        <taxon>Magnoliopsida</taxon>
        <taxon>Ranunculales</taxon>
        <taxon>Ranunculaceae</taxon>
        <taxon>Coptidoideae</taxon>
        <taxon>Coptis</taxon>
    </lineage>
</organism>
<proteinExistence type="predicted"/>
<name>A0A835I1Y7_9MAGN</name>
<evidence type="ECO:0000313" key="1">
    <source>
        <dbReference type="EMBL" id="KAF9607588.1"/>
    </source>
</evidence>
<dbReference type="AlphaFoldDB" id="A0A835I1Y7"/>
<protein>
    <submittedName>
        <fullName evidence="1">Uncharacterized protein</fullName>
    </submittedName>
</protein>
<reference evidence="1 2" key="1">
    <citation type="submission" date="2020-10" db="EMBL/GenBank/DDBJ databases">
        <title>The Coptis chinensis genome and diversification of protoberbering-type alkaloids.</title>
        <authorList>
            <person name="Wang B."/>
            <person name="Shu S."/>
            <person name="Song C."/>
            <person name="Liu Y."/>
        </authorList>
    </citation>
    <scope>NUCLEOTIDE SEQUENCE [LARGE SCALE GENOMIC DNA]</scope>
    <source>
        <strain evidence="1">HL-2020</strain>
        <tissue evidence="1">Leaf</tissue>
    </source>
</reference>
<accession>A0A835I1Y7</accession>
<dbReference type="EMBL" id="JADFTS010000005">
    <property type="protein sequence ID" value="KAF9607588.1"/>
    <property type="molecule type" value="Genomic_DNA"/>
</dbReference>
<keyword evidence="2" id="KW-1185">Reference proteome</keyword>
<dbReference type="OrthoDB" id="757063at2759"/>